<dbReference type="Gene3D" id="3.40.50.2000">
    <property type="entry name" value="Glycogen Phosphorylase B"/>
    <property type="match status" value="2"/>
</dbReference>
<comment type="similarity">
    <text evidence="1">Belongs to the UDP-N-acetylglucosamine 2-epimerase family.</text>
</comment>
<dbReference type="InterPro" id="IPR003331">
    <property type="entry name" value="UDP_GlcNAc_Epimerase_2_dom"/>
</dbReference>
<evidence type="ECO:0000256" key="1">
    <source>
        <dbReference type="RuleBase" id="RU003513"/>
    </source>
</evidence>
<reference evidence="3 4" key="1">
    <citation type="submission" date="2017-09" db="EMBL/GenBank/DDBJ databases">
        <title>Depth-based differentiation of microbial function through sediment-hosted aquifers and enrichment of novel symbionts in the deep terrestrial subsurface.</title>
        <authorList>
            <person name="Probst A.J."/>
            <person name="Ladd B."/>
            <person name="Jarett J.K."/>
            <person name="Geller-Mcgrath D.E."/>
            <person name="Sieber C.M."/>
            <person name="Emerson J.B."/>
            <person name="Anantharaman K."/>
            <person name="Thomas B.C."/>
            <person name="Malmstrom R."/>
            <person name="Stieglmeier M."/>
            <person name="Klingl A."/>
            <person name="Woyke T."/>
            <person name="Ryan C.M."/>
            <person name="Banfield J.F."/>
        </authorList>
    </citation>
    <scope>NUCLEOTIDE SEQUENCE [LARGE SCALE GENOMIC DNA]</scope>
    <source>
        <strain evidence="3">CG11_big_fil_rev_8_21_14_0_20_42_13</strain>
    </source>
</reference>
<dbReference type="Pfam" id="PF02350">
    <property type="entry name" value="Epimerase_2"/>
    <property type="match status" value="1"/>
</dbReference>
<dbReference type="InterPro" id="IPR029767">
    <property type="entry name" value="WecB-like"/>
</dbReference>
<dbReference type="EMBL" id="PCWA01000030">
    <property type="protein sequence ID" value="PIQ89610.1"/>
    <property type="molecule type" value="Genomic_DNA"/>
</dbReference>
<dbReference type="Proteomes" id="UP000229641">
    <property type="component" value="Unassembled WGS sequence"/>
</dbReference>
<dbReference type="SUPFAM" id="SSF53756">
    <property type="entry name" value="UDP-Glycosyltransferase/glycogen phosphorylase"/>
    <property type="match status" value="1"/>
</dbReference>
<proteinExistence type="inferred from homology"/>
<keyword evidence="1" id="KW-0413">Isomerase</keyword>
<evidence type="ECO:0000313" key="4">
    <source>
        <dbReference type="Proteomes" id="UP000229641"/>
    </source>
</evidence>
<organism evidence="3 4">
    <name type="scientific">Candidatus Ghiorseimicrobium undicola</name>
    <dbReference type="NCBI Taxonomy" id="1974746"/>
    <lineage>
        <taxon>Bacteria</taxon>
        <taxon>Pseudomonadati</taxon>
        <taxon>Candidatus Omnitrophota</taxon>
        <taxon>Candidatus Ghiorseimicrobium</taxon>
    </lineage>
</organism>
<evidence type="ECO:0000313" key="3">
    <source>
        <dbReference type="EMBL" id="PIQ89610.1"/>
    </source>
</evidence>
<protein>
    <submittedName>
        <fullName evidence="3">UDP-N-acetylglucosamine 2-epimerase (Non-hydrolyzing)</fullName>
    </submittedName>
</protein>
<sequence>MFKIISIVGARPQFVKSAVVTKAIADSNKKAGREKIREILVHTGQHYDYNMNDIFFRQLSLKRPDYNLGVGSASHGRQTARMIEGIEKILLKERPGLVLVYGDTNSTLAGALAAKKLNILLAHVEAGLRSYNRSMPEEVNRVVVDRISDILFCPSKRARQNLLNEGIYCLGKNDYPKVSIVGDVMYDALLFYCGIARRKSAILARLSLQKGGYYLATVHRAANTDNMDNLRQIISALGDIADSDSPVVFSVHPRTKKAISSIKIGNLSSRLIMIDPVSYLDMMVLEANAKVILTDSGGVQKEAVFLKVPCVTLRDETEWVETVSSGYNILAGAKKERIKKALSKAKNLKVRPFNVYGNGKAGLKIAGMIRGLAKN</sequence>
<feature type="domain" description="UDP-N-acetylglucosamine 2-epimerase" evidence="2">
    <location>
        <begin position="33"/>
        <end position="369"/>
    </location>
</feature>
<dbReference type="AlphaFoldDB" id="A0A2H0LYV6"/>
<gene>
    <name evidence="3" type="ORF">COV72_01995</name>
</gene>
<dbReference type="CDD" id="cd03786">
    <property type="entry name" value="GTB_UDP-GlcNAc_2-Epimerase"/>
    <property type="match status" value="1"/>
</dbReference>
<dbReference type="PANTHER" id="PTHR43174">
    <property type="entry name" value="UDP-N-ACETYLGLUCOSAMINE 2-EPIMERASE"/>
    <property type="match status" value="1"/>
</dbReference>
<dbReference type="NCBIfam" id="TIGR00236">
    <property type="entry name" value="wecB"/>
    <property type="match status" value="1"/>
</dbReference>
<name>A0A2H0LYV6_9BACT</name>
<evidence type="ECO:0000259" key="2">
    <source>
        <dbReference type="Pfam" id="PF02350"/>
    </source>
</evidence>
<dbReference type="PANTHER" id="PTHR43174:SF1">
    <property type="entry name" value="UDP-N-ACETYLGLUCOSAMINE 2-EPIMERASE"/>
    <property type="match status" value="1"/>
</dbReference>
<accession>A0A2H0LYV6</accession>
<comment type="caution">
    <text evidence="3">The sequence shown here is derived from an EMBL/GenBank/DDBJ whole genome shotgun (WGS) entry which is preliminary data.</text>
</comment>
<dbReference type="GO" id="GO:0016853">
    <property type="term" value="F:isomerase activity"/>
    <property type="evidence" value="ECO:0007669"/>
    <property type="project" value="UniProtKB-KW"/>
</dbReference>